<sequence length="216" mass="24794">MEILRVEELTVKRGSRKVLDGVNFSLSSGEKVIIAGDNGAGKTTLIEALMGFVPIEKGKIYLRGKEVRSEEDFFRLRTTVGYVFQNPDDQLFSLTVEEELAFAPLNLRVDREEVKRRIDRVLRLFSIEHLRERTVYSLSGGEKRILSIACVLTMNPEALILDEPTTGLDRKRFNRLLDFLKSTEKSVVVVTHDSELIKSLRWKVYRLEEGKLFPSF</sequence>
<keyword evidence="2" id="KW-0813">Transport</keyword>
<evidence type="ECO:0000313" key="7">
    <source>
        <dbReference type="Proteomes" id="UP000295777"/>
    </source>
</evidence>
<dbReference type="AlphaFoldDB" id="A0A4R1GK53"/>
<reference evidence="6 7" key="1">
    <citation type="submission" date="2019-03" db="EMBL/GenBank/DDBJ databases">
        <title>Genomic Encyclopedia of Archaeal and Bacterial Type Strains, Phase II (KMG-II): from individual species to whole genera.</title>
        <authorList>
            <person name="Goeker M."/>
        </authorList>
    </citation>
    <scope>NUCLEOTIDE SEQUENCE [LARGE SCALE GENOMIC DNA]</scope>
    <source>
        <strain evidence="6 7">DSM 24425</strain>
    </source>
</reference>
<evidence type="ECO:0000256" key="4">
    <source>
        <dbReference type="ARBA" id="ARBA00022840"/>
    </source>
</evidence>
<feature type="domain" description="ABC transporter" evidence="5">
    <location>
        <begin position="4"/>
        <end position="216"/>
    </location>
</feature>
<dbReference type="PANTHER" id="PTHR43553">
    <property type="entry name" value="HEAVY METAL TRANSPORTER"/>
    <property type="match status" value="1"/>
</dbReference>
<dbReference type="InterPro" id="IPR027417">
    <property type="entry name" value="P-loop_NTPase"/>
</dbReference>
<dbReference type="RefSeq" id="WP_132526582.1">
    <property type="nucleotide sequence ID" value="NZ_SMFV01000003.1"/>
</dbReference>
<dbReference type="SMART" id="SM00382">
    <property type="entry name" value="AAA"/>
    <property type="match status" value="1"/>
</dbReference>
<comment type="similarity">
    <text evidence="1">Belongs to the ABC transporter superfamily.</text>
</comment>
<comment type="caution">
    <text evidence="6">The sequence shown here is derived from an EMBL/GenBank/DDBJ whole genome shotgun (WGS) entry which is preliminary data.</text>
</comment>
<evidence type="ECO:0000256" key="1">
    <source>
        <dbReference type="ARBA" id="ARBA00005417"/>
    </source>
</evidence>
<dbReference type="GO" id="GO:0005524">
    <property type="term" value="F:ATP binding"/>
    <property type="evidence" value="ECO:0007669"/>
    <property type="project" value="UniProtKB-KW"/>
</dbReference>
<keyword evidence="7" id="KW-1185">Reference proteome</keyword>
<evidence type="ECO:0000256" key="3">
    <source>
        <dbReference type="ARBA" id="ARBA00022741"/>
    </source>
</evidence>
<protein>
    <submittedName>
        <fullName evidence="6">Cobalt/nickel transport system ATP-binding protein</fullName>
    </submittedName>
</protein>
<dbReference type="EMBL" id="SMFV01000003">
    <property type="protein sequence ID" value="TCK04662.1"/>
    <property type="molecule type" value="Genomic_DNA"/>
</dbReference>
<keyword evidence="3" id="KW-0547">Nucleotide-binding</keyword>
<dbReference type="SUPFAM" id="SSF52540">
    <property type="entry name" value="P-loop containing nucleoside triphosphate hydrolases"/>
    <property type="match status" value="1"/>
</dbReference>
<dbReference type="GO" id="GO:0042626">
    <property type="term" value="F:ATPase-coupled transmembrane transporter activity"/>
    <property type="evidence" value="ECO:0007669"/>
    <property type="project" value="TreeGrafter"/>
</dbReference>
<evidence type="ECO:0000313" key="6">
    <source>
        <dbReference type="EMBL" id="TCK04662.1"/>
    </source>
</evidence>
<keyword evidence="4 6" id="KW-0067">ATP-binding</keyword>
<dbReference type="InterPro" id="IPR015856">
    <property type="entry name" value="ABC_transpr_CbiO/EcfA_su"/>
</dbReference>
<dbReference type="OrthoDB" id="197875at2"/>
<dbReference type="Gene3D" id="3.40.50.300">
    <property type="entry name" value="P-loop containing nucleotide triphosphate hydrolases"/>
    <property type="match status" value="1"/>
</dbReference>
<dbReference type="PROSITE" id="PS50893">
    <property type="entry name" value="ABC_TRANSPORTER_2"/>
    <property type="match status" value="1"/>
</dbReference>
<dbReference type="PANTHER" id="PTHR43553:SF24">
    <property type="entry name" value="ENERGY-COUPLING FACTOR TRANSPORTER ATP-BINDING PROTEIN ECFA1"/>
    <property type="match status" value="1"/>
</dbReference>
<dbReference type="InterPro" id="IPR003439">
    <property type="entry name" value="ABC_transporter-like_ATP-bd"/>
</dbReference>
<name>A0A4R1GK53_9BACT</name>
<dbReference type="InterPro" id="IPR050095">
    <property type="entry name" value="ECF_ABC_transporter_ATP-bd"/>
</dbReference>
<gene>
    <name evidence="6" type="ORF">CLV27_1095</name>
</gene>
<evidence type="ECO:0000259" key="5">
    <source>
        <dbReference type="PROSITE" id="PS50893"/>
    </source>
</evidence>
<organism evidence="6 7">
    <name type="scientific">Phorcysia thermohydrogeniphila</name>
    <dbReference type="NCBI Taxonomy" id="936138"/>
    <lineage>
        <taxon>Bacteria</taxon>
        <taxon>Pseudomonadati</taxon>
        <taxon>Aquificota</taxon>
        <taxon>Aquificia</taxon>
        <taxon>Desulfurobacteriales</taxon>
        <taxon>Desulfurobacteriaceae</taxon>
        <taxon>Phorcysia</taxon>
    </lineage>
</organism>
<accession>A0A4R1GK53</accession>
<evidence type="ECO:0000256" key="2">
    <source>
        <dbReference type="ARBA" id="ARBA00022448"/>
    </source>
</evidence>
<dbReference type="GO" id="GO:0043190">
    <property type="term" value="C:ATP-binding cassette (ABC) transporter complex"/>
    <property type="evidence" value="ECO:0007669"/>
    <property type="project" value="TreeGrafter"/>
</dbReference>
<dbReference type="CDD" id="cd03225">
    <property type="entry name" value="ABC_cobalt_CbiO_domain1"/>
    <property type="match status" value="1"/>
</dbReference>
<dbReference type="InterPro" id="IPR003593">
    <property type="entry name" value="AAA+_ATPase"/>
</dbReference>
<dbReference type="Pfam" id="PF00005">
    <property type="entry name" value="ABC_tran"/>
    <property type="match status" value="1"/>
</dbReference>
<dbReference type="Proteomes" id="UP000295777">
    <property type="component" value="Unassembled WGS sequence"/>
</dbReference>
<proteinExistence type="inferred from homology"/>
<dbReference type="GO" id="GO:0016887">
    <property type="term" value="F:ATP hydrolysis activity"/>
    <property type="evidence" value="ECO:0007669"/>
    <property type="project" value="InterPro"/>
</dbReference>